<feature type="region of interest" description="Disordered" evidence="1">
    <location>
        <begin position="120"/>
        <end position="145"/>
    </location>
</feature>
<organism evidence="2 3">
    <name type="scientific">Actinomadura yumaensis</name>
    <dbReference type="NCBI Taxonomy" id="111807"/>
    <lineage>
        <taxon>Bacteria</taxon>
        <taxon>Bacillati</taxon>
        <taxon>Actinomycetota</taxon>
        <taxon>Actinomycetes</taxon>
        <taxon>Streptosporangiales</taxon>
        <taxon>Thermomonosporaceae</taxon>
        <taxon>Actinomadura</taxon>
    </lineage>
</organism>
<dbReference type="Proteomes" id="UP001596380">
    <property type="component" value="Unassembled WGS sequence"/>
</dbReference>
<proteinExistence type="predicted"/>
<comment type="caution">
    <text evidence="2">The sequence shown here is derived from an EMBL/GenBank/DDBJ whole genome shotgun (WGS) entry which is preliminary data.</text>
</comment>
<evidence type="ECO:0000313" key="3">
    <source>
        <dbReference type="Proteomes" id="UP001596380"/>
    </source>
</evidence>
<feature type="region of interest" description="Disordered" evidence="1">
    <location>
        <begin position="1"/>
        <end position="60"/>
    </location>
</feature>
<feature type="compositionally biased region" description="Low complexity" evidence="1">
    <location>
        <begin position="120"/>
        <end position="131"/>
    </location>
</feature>
<dbReference type="EMBL" id="JBHSXS010000037">
    <property type="protein sequence ID" value="MFC6885374.1"/>
    <property type="molecule type" value="Genomic_DNA"/>
</dbReference>
<feature type="compositionally biased region" description="Basic and acidic residues" evidence="1">
    <location>
        <begin position="134"/>
        <end position="145"/>
    </location>
</feature>
<feature type="compositionally biased region" description="Gly residues" evidence="1">
    <location>
        <begin position="26"/>
        <end position="39"/>
    </location>
</feature>
<reference evidence="3" key="1">
    <citation type="journal article" date="2019" name="Int. J. Syst. Evol. Microbiol.">
        <title>The Global Catalogue of Microorganisms (GCM) 10K type strain sequencing project: providing services to taxonomists for standard genome sequencing and annotation.</title>
        <authorList>
            <consortium name="The Broad Institute Genomics Platform"/>
            <consortium name="The Broad Institute Genome Sequencing Center for Infectious Disease"/>
            <person name="Wu L."/>
            <person name="Ma J."/>
        </authorList>
    </citation>
    <scope>NUCLEOTIDE SEQUENCE [LARGE SCALE GENOMIC DNA]</scope>
    <source>
        <strain evidence="3">JCM 3369</strain>
    </source>
</reference>
<accession>A0ABW2CUD7</accession>
<gene>
    <name evidence="2" type="ORF">ACFQKB_36840</name>
</gene>
<name>A0ABW2CUD7_9ACTN</name>
<evidence type="ECO:0000313" key="2">
    <source>
        <dbReference type="EMBL" id="MFC6885374.1"/>
    </source>
</evidence>
<keyword evidence="3" id="KW-1185">Reference proteome</keyword>
<sequence length="145" mass="14994">MTMTQHGGRAQHDGTNQRGAAQHGGVQRGGAAQHGGAGQHSGAPQHGGPAQHGGAMDSLRELQAAYRVQLAQLATERDEARRAARRAKAEADVARADLASLKSRVHELLTAASMHLPALEAPEAAPGRPALTEARSEDAAPIRAA</sequence>
<dbReference type="RefSeq" id="WP_160819468.1">
    <property type="nucleotide sequence ID" value="NZ_JBHSXE010000001.1"/>
</dbReference>
<evidence type="ECO:0000256" key="1">
    <source>
        <dbReference type="SAM" id="MobiDB-lite"/>
    </source>
</evidence>
<protein>
    <submittedName>
        <fullName evidence="2">Uncharacterized protein</fullName>
    </submittedName>
</protein>